<comment type="caution">
    <text evidence="1">The sequence shown here is derived from an EMBL/GenBank/DDBJ whole genome shotgun (WGS) entry which is preliminary data.</text>
</comment>
<dbReference type="OrthoDB" id="2120038at2759"/>
<dbReference type="EMBL" id="MCGN01000003">
    <property type="protein sequence ID" value="ORY98757.1"/>
    <property type="molecule type" value="Genomic_DNA"/>
</dbReference>
<proteinExistence type="predicted"/>
<reference evidence="1 2" key="1">
    <citation type="submission" date="2016-07" db="EMBL/GenBank/DDBJ databases">
        <title>Pervasive Adenine N6-methylation of Active Genes in Fungi.</title>
        <authorList>
            <consortium name="DOE Joint Genome Institute"/>
            <person name="Mondo S.J."/>
            <person name="Dannebaum R.O."/>
            <person name="Kuo R.C."/>
            <person name="Labutti K."/>
            <person name="Haridas S."/>
            <person name="Kuo A."/>
            <person name="Salamov A."/>
            <person name="Ahrendt S.R."/>
            <person name="Lipzen A."/>
            <person name="Sullivan W."/>
            <person name="Andreopoulos W.B."/>
            <person name="Clum A."/>
            <person name="Lindquist E."/>
            <person name="Daum C."/>
            <person name="Ramamoorthy G.K."/>
            <person name="Gryganskyi A."/>
            <person name="Culley D."/>
            <person name="Magnuson J.K."/>
            <person name="James T.Y."/>
            <person name="O'Malley M.A."/>
            <person name="Stajich J.E."/>
            <person name="Spatafora J.W."/>
            <person name="Visel A."/>
            <person name="Grigoriev I.V."/>
        </authorList>
    </citation>
    <scope>NUCLEOTIDE SEQUENCE [LARGE SCALE GENOMIC DNA]</scope>
    <source>
        <strain evidence="1 2">NRRL 2496</strain>
    </source>
</reference>
<evidence type="ECO:0000313" key="2">
    <source>
        <dbReference type="Proteomes" id="UP000242180"/>
    </source>
</evidence>
<dbReference type="OMA" id="APIYRMR"/>
<organism evidence="1 2">
    <name type="scientific">Syncephalastrum racemosum</name>
    <name type="common">Filamentous fungus</name>
    <dbReference type="NCBI Taxonomy" id="13706"/>
    <lineage>
        <taxon>Eukaryota</taxon>
        <taxon>Fungi</taxon>
        <taxon>Fungi incertae sedis</taxon>
        <taxon>Mucoromycota</taxon>
        <taxon>Mucoromycotina</taxon>
        <taxon>Mucoromycetes</taxon>
        <taxon>Mucorales</taxon>
        <taxon>Syncephalastraceae</taxon>
        <taxon>Syncephalastrum</taxon>
    </lineage>
</organism>
<dbReference type="GO" id="GO:0005739">
    <property type="term" value="C:mitochondrion"/>
    <property type="evidence" value="ECO:0007669"/>
    <property type="project" value="InterPro"/>
</dbReference>
<gene>
    <name evidence="1" type="ORF">BCR43DRAFT_471139</name>
</gene>
<dbReference type="STRING" id="13706.A0A1X2HI68"/>
<dbReference type="PANTHER" id="PTHR42100">
    <property type="entry name" value="OXIDOREDUCTASE 178 KDA SUBUNIT, PUTATIVE (AFU_ORTHOLOGUE AFUA_8G04320)-RELATED"/>
    <property type="match status" value="1"/>
</dbReference>
<accession>A0A1X2HI68</accession>
<sequence length="154" mass="17583">MASRFSAATRFVRAPLSRSVARRGYASESASKHAGQEFPEESFGNNVWRNATLLAIAGVVWYRVDQHLTGQGDDKHPFTKWIEYHMTPSSENDRFNQATLEEAEKLAEYRLIAQDAQRAPIYRMRYPESFERASPRGLQVGLQCDLSDLKVRTD</sequence>
<evidence type="ECO:0000313" key="1">
    <source>
        <dbReference type="EMBL" id="ORY98757.1"/>
    </source>
</evidence>
<dbReference type="AlphaFoldDB" id="A0A1X2HI68"/>
<name>A0A1X2HI68_SYNRA</name>
<dbReference type="InParanoid" id="A0A1X2HI68"/>
<keyword evidence="2" id="KW-1185">Reference proteome</keyword>
<dbReference type="Proteomes" id="UP000242180">
    <property type="component" value="Unassembled WGS sequence"/>
</dbReference>
<protein>
    <submittedName>
        <fullName evidence="1">Uncharacterized protein</fullName>
    </submittedName>
</protein>
<dbReference type="InterPro" id="IPR034444">
    <property type="entry name" value="Nuo17.8"/>
</dbReference>
<dbReference type="PANTHER" id="PTHR42100:SF1">
    <property type="entry name" value="OXIDOREDUCTASE 178 KDA SUBUNIT, PUTATIVE (AFU_ORTHOLOGUE AFUA_8G04320)-RELATED"/>
    <property type="match status" value="1"/>
</dbReference>